<protein>
    <submittedName>
        <fullName evidence="3">Uncharacterized protein</fullName>
    </submittedName>
</protein>
<dbReference type="EMBL" id="JAYMYQ010000024">
    <property type="protein sequence ID" value="KAK7298827.1"/>
    <property type="molecule type" value="Genomic_DNA"/>
</dbReference>
<dbReference type="Proteomes" id="UP001367508">
    <property type="component" value="Unassembled WGS sequence"/>
</dbReference>
<keyword evidence="2" id="KW-0812">Transmembrane</keyword>
<evidence type="ECO:0000256" key="1">
    <source>
        <dbReference type="SAM" id="MobiDB-lite"/>
    </source>
</evidence>
<feature type="region of interest" description="Disordered" evidence="1">
    <location>
        <begin position="1"/>
        <end position="42"/>
    </location>
</feature>
<name>A0AAN9JGQ5_CANGL</name>
<evidence type="ECO:0000313" key="4">
    <source>
        <dbReference type="Proteomes" id="UP001367508"/>
    </source>
</evidence>
<reference evidence="3 4" key="1">
    <citation type="submission" date="2024-01" db="EMBL/GenBank/DDBJ databases">
        <title>The genomes of 5 underutilized Papilionoideae crops provide insights into root nodulation and disease resistanc.</title>
        <authorList>
            <person name="Jiang F."/>
        </authorList>
    </citation>
    <scope>NUCLEOTIDE SEQUENCE [LARGE SCALE GENOMIC DNA]</scope>
    <source>
        <strain evidence="3">LVBAO_FW01</strain>
        <tissue evidence="3">Leaves</tissue>
    </source>
</reference>
<feature type="compositionally biased region" description="Basic and acidic residues" evidence="1">
    <location>
        <begin position="18"/>
        <end position="27"/>
    </location>
</feature>
<comment type="caution">
    <text evidence="3">The sequence shown here is derived from an EMBL/GenBank/DDBJ whole genome shotgun (WGS) entry which is preliminary data.</text>
</comment>
<organism evidence="3 4">
    <name type="scientific">Canavalia gladiata</name>
    <name type="common">Sword bean</name>
    <name type="synonym">Dolichos gladiatus</name>
    <dbReference type="NCBI Taxonomy" id="3824"/>
    <lineage>
        <taxon>Eukaryota</taxon>
        <taxon>Viridiplantae</taxon>
        <taxon>Streptophyta</taxon>
        <taxon>Embryophyta</taxon>
        <taxon>Tracheophyta</taxon>
        <taxon>Spermatophyta</taxon>
        <taxon>Magnoliopsida</taxon>
        <taxon>eudicotyledons</taxon>
        <taxon>Gunneridae</taxon>
        <taxon>Pentapetalae</taxon>
        <taxon>rosids</taxon>
        <taxon>fabids</taxon>
        <taxon>Fabales</taxon>
        <taxon>Fabaceae</taxon>
        <taxon>Papilionoideae</taxon>
        <taxon>50 kb inversion clade</taxon>
        <taxon>NPAAA clade</taxon>
        <taxon>indigoferoid/millettioid clade</taxon>
        <taxon>Phaseoleae</taxon>
        <taxon>Canavalia</taxon>
    </lineage>
</organism>
<keyword evidence="4" id="KW-1185">Reference proteome</keyword>
<gene>
    <name evidence="3" type="ORF">VNO77_46372</name>
</gene>
<sequence length="95" mass="11012">MEMPNQVAKNHRFRRGGRGNEFRKDPIPSDIESVGGLDPRPRRKGINLGRAQALFHVADFTVSSIFIVFRYVRRQVRRSINALICFERTGVIQTW</sequence>
<accession>A0AAN9JGQ5</accession>
<keyword evidence="2" id="KW-1133">Transmembrane helix</keyword>
<evidence type="ECO:0000313" key="3">
    <source>
        <dbReference type="EMBL" id="KAK7298827.1"/>
    </source>
</evidence>
<evidence type="ECO:0000256" key="2">
    <source>
        <dbReference type="SAM" id="Phobius"/>
    </source>
</evidence>
<keyword evidence="2" id="KW-0472">Membrane</keyword>
<proteinExistence type="predicted"/>
<feature type="transmembrane region" description="Helical" evidence="2">
    <location>
        <begin position="53"/>
        <end position="72"/>
    </location>
</feature>
<dbReference type="AlphaFoldDB" id="A0AAN9JGQ5"/>